<accession>A0A401J7D6</accession>
<comment type="caution">
    <text evidence="1">The sequence shown here is derived from an EMBL/GenBank/DDBJ whole genome shotgun (WGS) entry which is preliminary data.</text>
</comment>
<sequence>MPVDLLNFIAFSIAFANRHYASDSDANYGTPSPAPLLRSASTRPDRWHGSAWMLWRDNGTSPTDAALGRLGASQAGVRVDYDLTPSAPIRTVAYARATSALQRPSAPEAAIGFSIQPARTIPVSLAVERRIALDKRARNAMAIMAVGGFGPTRIGGGLEAEAYAQAGMVGLNQRDAFIDGKLSLLAPIDTTKLRIGAALSGGAQPGVERIDIGPEMQIRLPLPNIPARIAVEWRERIAGRAAPSSGLAITLAADF</sequence>
<protein>
    <submittedName>
        <fullName evidence="1">Uncharacterized protein</fullName>
    </submittedName>
</protein>
<reference evidence="1 2" key="1">
    <citation type="submission" date="2014-12" db="EMBL/GenBank/DDBJ databases">
        <title>Whole genome sequencing of Sphingobium xenophagum OW59.</title>
        <authorList>
            <person name="Ohta Y."/>
            <person name="Nishi S."/>
            <person name="Hatada Y."/>
        </authorList>
    </citation>
    <scope>NUCLEOTIDE SEQUENCE [LARGE SCALE GENOMIC DNA]</scope>
    <source>
        <strain evidence="1 2">OW59</strain>
    </source>
</reference>
<dbReference type="RefSeq" id="WP_262503686.1">
    <property type="nucleotide sequence ID" value="NZ_BBQY01000039.1"/>
</dbReference>
<evidence type="ECO:0000313" key="2">
    <source>
        <dbReference type="Proteomes" id="UP000290975"/>
    </source>
</evidence>
<dbReference type="EMBL" id="BBQY01000039">
    <property type="protein sequence ID" value="GBH32535.1"/>
    <property type="molecule type" value="Genomic_DNA"/>
</dbReference>
<gene>
    <name evidence="1" type="ORF">MBESOW_P3766</name>
</gene>
<organism evidence="1 2">
    <name type="scientific">Sphingobium xenophagum</name>
    <dbReference type="NCBI Taxonomy" id="121428"/>
    <lineage>
        <taxon>Bacteria</taxon>
        <taxon>Pseudomonadati</taxon>
        <taxon>Pseudomonadota</taxon>
        <taxon>Alphaproteobacteria</taxon>
        <taxon>Sphingomonadales</taxon>
        <taxon>Sphingomonadaceae</taxon>
        <taxon>Sphingobium</taxon>
    </lineage>
</organism>
<keyword evidence="2" id="KW-1185">Reference proteome</keyword>
<dbReference type="AlphaFoldDB" id="A0A401J7D6"/>
<dbReference type="Proteomes" id="UP000290975">
    <property type="component" value="Unassembled WGS sequence"/>
</dbReference>
<dbReference type="STRING" id="1192759.GCA_000277525_01718"/>
<name>A0A401J7D6_SPHXE</name>
<evidence type="ECO:0000313" key="1">
    <source>
        <dbReference type="EMBL" id="GBH32535.1"/>
    </source>
</evidence>
<proteinExistence type="predicted"/>